<keyword evidence="2" id="KW-0812">Transmembrane</keyword>
<dbReference type="AlphaFoldDB" id="A0A0G4GMA8"/>
<feature type="transmembrane region" description="Helical" evidence="2">
    <location>
        <begin position="249"/>
        <end position="277"/>
    </location>
</feature>
<protein>
    <submittedName>
        <fullName evidence="3">Uncharacterized protein</fullName>
    </submittedName>
</protein>
<dbReference type="EMBL" id="CDMZ01001351">
    <property type="protein sequence ID" value="CEM31320.1"/>
    <property type="molecule type" value="Genomic_DNA"/>
</dbReference>
<keyword evidence="2" id="KW-1133">Transmembrane helix</keyword>
<proteinExistence type="predicted"/>
<feature type="region of interest" description="Disordered" evidence="1">
    <location>
        <begin position="1"/>
        <end position="44"/>
    </location>
</feature>
<keyword evidence="2" id="KW-0472">Membrane</keyword>
<evidence type="ECO:0000256" key="1">
    <source>
        <dbReference type="SAM" id="MobiDB-lite"/>
    </source>
</evidence>
<sequence length="302" mass="32136">MNRALQAGLKEERKARESADDNMNRALQAGLKEETKARESLDDNMNRALQAGLKEERKARESADNNMNRALQAGLKEETKARESPDDNMNRALQAGLKEERKARESADDNMNCTLHAGLKEERKARESIDQQLEERVKKVEEATSILEQVVDVLLQPPNLSVTDVLSGKTVLSILSLLLELCAAAKQAPLVFPWVARGVAGGAVASAVMLSITTATPLPLSVVFVMVAGGGATLATWHQPGGFPFFQGVFAGFAHVLLLPGSLAVTFPLTVAGGAIWGGTITLVSGAQAAYAGTIPPGVQDA</sequence>
<feature type="compositionally biased region" description="Basic and acidic residues" evidence="1">
    <location>
        <begin position="9"/>
        <end position="23"/>
    </location>
</feature>
<feature type="compositionally biased region" description="Basic and acidic residues" evidence="1">
    <location>
        <begin position="31"/>
        <end position="44"/>
    </location>
</feature>
<reference evidence="3" key="1">
    <citation type="submission" date="2014-11" db="EMBL/GenBank/DDBJ databases">
        <authorList>
            <person name="Otto D Thomas"/>
            <person name="Naeem Raeece"/>
        </authorList>
    </citation>
    <scope>NUCLEOTIDE SEQUENCE</scope>
</reference>
<dbReference type="VEuPathDB" id="CryptoDB:Cvel_22529"/>
<accession>A0A0G4GMA8</accession>
<gene>
    <name evidence="3" type="ORF">Cvel_22529</name>
</gene>
<organism evidence="3">
    <name type="scientific">Chromera velia CCMP2878</name>
    <dbReference type="NCBI Taxonomy" id="1169474"/>
    <lineage>
        <taxon>Eukaryota</taxon>
        <taxon>Sar</taxon>
        <taxon>Alveolata</taxon>
        <taxon>Colpodellida</taxon>
        <taxon>Chromeraceae</taxon>
        <taxon>Chromera</taxon>
    </lineage>
</organism>
<feature type="transmembrane region" description="Helical" evidence="2">
    <location>
        <begin position="218"/>
        <end position="237"/>
    </location>
</feature>
<evidence type="ECO:0000256" key="2">
    <source>
        <dbReference type="SAM" id="Phobius"/>
    </source>
</evidence>
<name>A0A0G4GMA8_9ALVE</name>
<evidence type="ECO:0000313" key="3">
    <source>
        <dbReference type="EMBL" id="CEM31320.1"/>
    </source>
</evidence>